<dbReference type="EMBL" id="JACERG010000020">
    <property type="protein sequence ID" value="MBA5225623.1"/>
    <property type="molecule type" value="Genomic_DNA"/>
</dbReference>
<gene>
    <name evidence="1" type="ORF">H1X69_30115</name>
</gene>
<protein>
    <submittedName>
        <fullName evidence="1">Uncharacterized protein</fullName>
    </submittedName>
</protein>
<organism evidence="1 2">
    <name type="scientific">Streptomyces griseoaurantiacus</name>
    <dbReference type="NCBI Taxonomy" id="68213"/>
    <lineage>
        <taxon>Bacteria</taxon>
        <taxon>Bacillati</taxon>
        <taxon>Actinomycetota</taxon>
        <taxon>Actinomycetes</taxon>
        <taxon>Kitasatosporales</taxon>
        <taxon>Streptomycetaceae</taxon>
        <taxon>Streptomyces</taxon>
        <taxon>Streptomyces aurantiacus group</taxon>
    </lineage>
</organism>
<dbReference type="AlphaFoldDB" id="A0A7W2HXW8"/>
<evidence type="ECO:0000313" key="1">
    <source>
        <dbReference type="EMBL" id="MBA5225623.1"/>
    </source>
</evidence>
<evidence type="ECO:0000313" key="2">
    <source>
        <dbReference type="Proteomes" id="UP000587608"/>
    </source>
</evidence>
<proteinExistence type="predicted"/>
<reference evidence="1 2" key="1">
    <citation type="submission" date="2020-07" db="EMBL/GenBank/DDBJ databases">
        <title>Differential regulation of undecylprodigiosin biosynthesis in the yeast-scavenging Streptomyces strain MBK6.</title>
        <authorList>
            <person name="Baral B."/>
            <person name="Siitonen V."/>
            <person name="Laughlin M."/>
            <person name="Yamada K."/>
            <person name="Ilomaeki M."/>
            <person name="Metsae-Ketelae M."/>
            <person name="Niemi J."/>
        </authorList>
    </citation>
    <scope>NUCLEOTIDE SEQUENCE [LARGE SCALE GENOMIC DNA]</scope>
    <source>
        <strain evidence="1 2">MBK6</strain>
    </source>
</reference>
<comment type="caution">
    <text evidence="1">The sequence shown here is derived from an EMBL/GenBank/DDBJ whole genome shotgun (WGS) entry which is preliminary data.</text>
</comment>
<accession>A0A7W2HXW8</accession>
<dbReference type="Proteomes" id="UP000587608">
    <property type="component" value="Unassembled WGS sequence"/>
</dbReference>
<sequence>MSELLWDDVKDVFDLECEGRLPDVWVAGTVAEDWQAVLDLIGESGWHSEYSEGGVVMPVPRAEAMLSRHADAECP</sequence>
<name>A0A7W2HXW8_9ACTN</name>